<dbReference type="SUPFAM" id="SSF51556">
    <property type="entry name" value="Metallo-dependent hydrolases"/>
    <property type="match status" value="1"/>
</dbReference>
<protein>
    <submittedName>
        <fullName evidence="4">Alpha-D-ribose 1-methylphosphonate 5-triphosphate diphosphatase</fullName>
    </submittedName>
</protein>
<dbReference type="PANTHER" id="PTHR11113:SF14">
    <property type="entry name" value="N-ACETYLGLUCOSAMINE-6-PHOSPHATE DEACETYLASE"/>
    <property type="match status" value="1"/>
</dbReference>
<dbReference type="PIRSF" id="PIRSF038971">
    <property type="entry name" value="PhnM"/>
    <property type="match status" value="1"/>
</dbReference>
<dbReference type="Gene3D" id="3.20.20.140">
    <property type="entry name" value="Metal-dependent hydrolases"/>
    <property type="match status" value="1"/>
</dbReference>
<accession>A0A1P8MVU8</accession>
<keyword evidence="2" id="KW-0378">Hydrolase</keyword>
<dbReference type="KEGG" id="tom:BWR18_11480"/>
<comment type="similarity">
    <text evidence="1">Belongs to the metallo-dependent hydrolases superfamily. NagA family.</text>
</comment>
<keyword evidence="5" id="KW-1185">Reference proteome</keyword>
<dbReference type="InterPro" id="IPR013108">
    <property type="entry name" value="Amidohydro_3"/>
</dbReference>
<dbReference type="EMBL" id="CP019312">
    <property type="protein sequence ID" value="APX12230.1"/>
    <property type="molecule type" value="Genomic_DNA"/>
</dbReference>
<dbReference type="InterPro" id="IPR011059">
    <property type="entry name" value="Metal-dep_hydrolase_composite"/>
</dbReference>
<gene>
    <name evidence="4" type="ORF">BWR18_11480</name>
</gene>
<dbReference type="GO" id="GO:0008448">
    <property type="term" value="F:N-acetylglucosamine-6-phosphate deacetylase activity"/>
    <property type="evidence" value="ECO:0007669"/>
    <property type="project" value="TreeGrafter"/>
</dbReference>
<dbReference type="GO" id="GO:0006046">
    <property type="term" value="P:N-acetylglucosamine catabolic process"/>
    <property type="evidence" value="ECO:0007669"/>
    <property type="project" value="TreeGrafter"/>
</dbReference>
<dbReference type="OrthoDB" id="9785413at2"/>
<dbReference type="RefSeq" id="WP_076628372.1">
    <property type="nucleotide sequence ID" value="NZ_CP019312.1"/>
</dbReference>
<evidence type="ECO:0000313" key="5">
    <source>
        <dbReference type="Proteomes" id="UP000186336"/>
    </source>
</evidence>
<reference evidence="4 5" key="1">
    <citation type="submission" date="2017-01" db="EMBL/GenBank/DDBJ databases">
        <title>Complete genome of Tateyamaria omphalii DOK1-4 isolated from seawater in Dokdo.</title>
        <authorList>
            <person name="Kim J.H."/>
            <person name="Chi W.-J."/>
        </authorList>
    </citation>
    <scope>NUCLEOTIDE SEQUENCE [LARGE SCALE GENOMIC DNA]</scope>
    <source>
        <strain evidence="4 5">DOK1-4</strain>
    </source>
</reference>
<proteinExistence type="inferred from homology"/>
<sequence>MIEIDLIGAEVLLPSGPKVATLSMAQGQITDAPVGRAVDLAGYRILPGIIDVHGDGFERHMAPRRGAMKQMNEGIAAAEAEIAANGITTAVLAQFVSWEGGLRGLDFADQVFTAIAATRGDVVTDLRPQLRFETHMLDLYDDLPGRIADWQVEYVVFNDHLPHDRLAQGRKPPRLTGQALKARRNPDVHFQMLLDMHARGGQVPAALDALCNTLKGQGVQLGSHDDHTTGQRATWHARGAHVAEFPETLEAAEAAKTTGDLVVLGSPNVVRGGSHKGNASALDLIAMGLCDAIASDYHYPSPRRAALMLAKSGLMGIEGAWALVSSGPAAVLGLTDRGTLEPGKRADLVILDDRDRVAATISGGRVSYMAGDVAQRFLAAA</sequence>
<dbReference type="GO" id="GO:0019700">
    <property type="term" value="P:organic phosphonate catabolic process"/>
    <property type="evidence" value="ECO:0007669"/>
    <property type="project" value="InterPro"/>
</dbReference>
<dbReference type="STRING" id="299262.BWR18_11480"/>
<organism evidence="4 5">
    <name type="scientific">Tateyamaria omphalii</name>
    <dbReference type="NCBI Taxonomy" id="299262"/>
    <lineage>
        <taxon>Bacteria</taxon>
        <taxon>Pseudomonadati</taxon>
        <taxon>Pseudomonadota</taxon>
        <taxon>Alphaproteobacteria</taxon>
        <taxon>Rhodobacterales</taxon>
        <taxon>Roseobacteraceae</taxon>
        <taxon>Tateyamaria</taxon>
    </lineage>
</organism>
<name>A0A1P8MVU8_9RHOB</name>
<dbReference type="Pfam" id="PF07969">
    <property type="entry name" value="Amidohydro_3"/>
    <property type="match status" value="1"/>
</dbReference>
<evidence type="ECO:0000256" key="1">
    <source>
        <dbReference type="ARBA" id="ARBA00010716"/>
    </source>
</evidence>
<dbReference type="SUPFAM" id="SSF51338">
    <property type="entry name" value="Composite domain of metallo-dependent hydrolases"/>
    <property type="match status" value="1"/>
</dbReference>
<feature type="domain" description="Amidohydrolase 3" evidence="3">
    <location>
        <begin position="69"/>
        <end position="360"/>
    </location>
</feature>
<dbReference type="InterPro" id="IPR032466">
    <property type="entry name" value="Metal_Hydrolase"/>
</dbReference>
<evidence type="ECO:0000256" key="2">
    <source>
        <dbReference type="ARBA" id="ARBA00022801"/>
    </source>
</evidence>
<dbReference type="PANTHER" id="PTHR11113">
    <property type="entry name" value="N-ACETYLGLUCOSAMINE-6-PHOSPHATE DEACETYLASE"/>
    <property type="match status" value="1"/>
</dbReference>
<dbReference type="AlphaFoldDB" id="A0A1P8MVU8"/>
<dbReference type="NCBIfam" id="NF011987">
    <property type="entry name" value="PRK15446.2-3"/>
    <property type="match status" value="1"/>
</dbReference>
<dbReference type="Proteomes" id="UP000186336">
    <property type="component" value="Chromosome"/>
</dbReference>
<evidence type="ECO:0000259" key="3">
    <source>
        <dbReference type="Pfam" id="PF07969"/>
    </source>
</evidence>
<evidence type="ECO:0000313" key="4">
    <source>
        <dbReference type="EMBL" id="APX12230.1"/>
    </source>
</evidence>
<dbReference type="InterPro" id="IPR012696">
    <property type="entry name" value="PhnM"/>
</dbReference>